<dbReference type="AlphaFoldDB" id="A0A845GGX0"/>
<accession>A0A845GGX0</accession>
<reference evidence="1" key="1">
    <citation type="submission" date="2019-12" db="EMBL/GenBank/DDBJ databases">
        <title>Novel species isolated from a subtropical stream in China.</title>
        <authorList>
            <person name="Lu H."/>
        </authorList>
    </citation>
    <scope>NUCLEOTIDE SEQUENCE [LARGE SCALE GENOMIC DNA]</scope>
    <source>
        <strain evidence="1">FT81W</strain>
    </source>
</reference>
<proteinExistence type="predicted"/>
<protein>
    <submittedName>
        <fullName evidence="1">Uncharacterized protein</fullName>
    </submittedName>
</protein>
<organism evidence="1 2">
    <name type="scientific">Duganella vulcania</name>
    <dbReference type="NCBI Taxonomy" id="2692166"/>
    <lineage>
        <taxon>Bacteria</taxon>
        <taxon>Pseudomonadati</taxon>
        <taxon>Pseudomonadota</taxon>
        <taxon>Betaproteobacteria</taxon>
        <taxon>Burkholderiales</taxon>
        <taxon>Oxalobacteraceae</taxon>
        <taxon>Telluria group</taxon>
        <taxon>Duganella</taxon>
    </lineage>
</organism>
<dbReference type="EMBL" id="WWCX01000001">
    <property type="protein sequence ID" value="MYM92516.1"/>
    <property type="molecule type" value="Genomic_DNA"/>
</dbReference>
<dbReference type="Proteomes" id="UP000447355">
    <property type="component" value="Unassembled WGS sequence"/>
</dbReference>
<dbReference type="RefSeq" id="WP_161081781.1">
    <property type="nucleotide sequence ID" value="NZ_WWCX01000001.1"/>
</dbReference>
<name>A0A845GGX0_9BURK</name>
<gene>
    <name evidence="1" type="ORF">GTP90_01420</name>
</gene>
<evidence type="ECO:0000313" key="2">
    <source>
        <dbReference type="Proteomes" id="UP000447355"/>
    </source>
</evidence>
<comment type="caution">
    <text evidence="1">The sequence shown here is derived from an EMBL/GenBank/DDBJ whole genome shotgun (WGS) entry which is preliminary data.</text>
</comment>
<evidence type="ECO:0000313" key="1">
    <source>
        <dbReference type="EMBL" id="MYM92516.1"/>
    </source>
</evidence>
<sequence>MWVLHFAALIFESLTCLPFALNLTRHISLTTQPDADFLSIARCLLPGQAWRMALNKVIVRVAALGPELGELCERKTKEINSAYDQAMAERSTT</sequence>